<evidence type="ECO:0000313" key="2">
    <source>
        <dbReference type="Proteomes" id="UP000258309"/>
    </source>
</evidence>
<evidence type="ECO:0008006" key="3">
    <source>
        <dbReference type="Google" id="ProtNLM"/>
    </source>
</evidence>
<dbReference type="InterPro" id="IPR053175">
    <property type="entry name" value="DHMBA_Reg_Transcription_Factor"/>
</dbReference>
<dbReference type="PANTHER" id="PTHR38791">
    <property type="entry name" value="ZN(II)2CYS6 TRANSCRIPTION FACTOR (EUROFUNG)-RELATED-RELATED"/>
    <property type="match status" value="1"/>
</dbReference>
<dbReference type="OrthoDB" id="4491390at2759"/>
<organism evidence="1 2">
    <name type="scientific">Scytalidium lignicola</name>
    <name type="common">Hyphomycete</name>
    <dbReference type="NCBI Taxonomy" id="5539"/>
    <lineage>
        <taxon>Eukaryota</taxon>
        <taxon>Fungi</taxon>
        <taxon>Dikarya</taxon>
        <taxon>Ascomycota</taxon>
        <taxon>Pezizomycotina</taxon>
        <taxon>Leotiomycetes</taxon>
        <taxon>Leotiomycetes incertae sedis</taxon>
        <taxon>Scytalidium</taxon>
    </lineage>
</organism>
<keyword evidence="2" id="KW-1185">Reference proteome</keyword>
<dbReference type="OMA" id="MANITRT"/>
<feature type="non-terminal residue" evidence="1">
    <location>
        <position position="445"/>
    </location>
</feature>
<dbReference type="AlphaFoldDB" id="A0A3E2H8P3"/>
<dbReference type="Pfam" id="PF11951">
    <property type="entry name" value="Fungal_trans_2"/>
    <property type="match status" value="1"/>
</dbReference>
<proteinExistence type="predicted"/>
<accession>A0A3E2H8P3</accession>
<dbReference type="EMBL" id="NCSJ02000124">
    <property type="protein sequence ID" value="RFU29561.1"/>
    <property type="molecule type" value="Genomic_DNA"/>
</dbReference>
<gene>
    <name evidence="1" type="ORF">B7463_g6759</name>
</gene>
<dbReference type="Proteomes" id="UP000258309">
    <property type="component" value="Unassembled WGS sequence"/>
</dbReference>
<name>A0A3E2H8P3_SCYLI</name>
<comment type="caution">
    <text evidence="1">The sequence shown here is derived from an EMBL/GenBank/DDBJ whole genome shotgun (WGS) entry which is preliminary data.</text>
</comment>
<dbReference type="InterPro" id="IPR021858">
    <property type="entry name" value="Fun_TF"/>
</dbReference>
<sequence length="445" mass="50637">MRFRVESVSSFAANMNKDARFRKPRNRKGVVEKHCPPREVEVARRAKEIAPESTAGTLILLPNKPYIPLQCSLVESWNTHFIPLIMDKLRVGSGTDKSVLDIIPIIVSKADQGSTLYQACSAVGFAYMSNMKWSPRMISNQTAAYGIAIAGINSALRDPRWYKSDMTLLSIWMMGLYELLLNAQARSSVGFLVASSGWSIHSYGLTKLLRLRGSDNFSRKEGRGLFWLIFNSINILSHITGQESPKDSTIWLCKVYQYCEPSEYFVLRAAIFCYHCSILCSYIRRLIDAGDLDAILSSSPSILEGMDEIEQKVHPLSHERDITDYTIQPPLLPYISPEYHNDPYYRSVYTYQSNFRLRVSYHVLEFLLYASKAPSCTPQQRTLFNQIRSRCIEELRAIVNKISKVLSIPLPNIGSTAELDFFIRGTLFPRVGPIDDRQNYVLVKN</sequence>
<feature type="non-terminal residue" evidence="1">
    <location>
        <position position="1"/>
    </location>
</feature>
<reference evidence="1 2" key="1">
    <citation type="submission" date="2018-05" db="EMBL/GenBank/DDBJ databases">
        <title>Draft genome sequence of Scytalidium lignicola DSM 105466, a ubiquitous saprotrophic fungus.</title>
        <authorList>
            <person name="Buettner E."/>
            <person name="Gebauer A.M."/>
            <person name="Hofrichter M."/>
            <person name="Liers C."/>
            <person name="Kellner H."/>
        </authorList>
    </citation>
    <scope>NUCLEOTIDE SEQUENCE [LARGE SCALE GENOMIC DNA]</scope>
    <source>
        <strain evidence="1 2">DSM 105466</strain>
    </source>
</reference>
<evidence type="ECO:0000313" key="1">
    <source>
        <dbReference type="EMBL" id="RFU29561.1"/>
    </source>
</evidence>
<protein>
    <recommendedName>
        <fullName evidence="3">Transcription factor domain-containing protein</fullName>
    </recommendedName>
</protein>